<feature type="domain" description="DUF7843" evidence="4">
    <location>
        <begin position="53"/>
        <end position="131"/>
    </location>
</feature>
<evidence type="ECO:0000259" key="3">
    <source>
        <dbReference type="Pfam" id="PF25224"/>
    </source>
</evidence>
<evidence type="ECO:0000313" key="6">
    <source>
        <dbReference type="Proteomes" id="UP000028302"/>
    </source>
</evidence>
<dbReference type="AlphaFoldDB" id="A0A084IIJ5"/>
<evidence type="ECO:0000259" key="1">
    <source>
        <dbReference type="Pfam" id="PF13387"/>
    </source>
</evidence>
<dbReference type="InterPro" id="IPR025178">
    <property type="entry name" value="Lnb_N"/>
</dbReference>
<dbReference type="InterPro" id="IPR057165">
    <property type="entry name" value="DUF7843"/>
</dbReference>
<reference evidence="5 6" key="1">
    <citation type="submission" date="2013-03" db="EMBL/GenBank/DDBJ databases">
        <title>Salinisphaera hydrothermalis C41B8 Genome Sequencing.</title>
        <authorList>
            <person name="Li C."/>
            <person name="Lai Q."/>
            <person name="Shao Z."/>
        </authorList>
    </citation>
    <scope>NUCLEOTIDE SEQUENCE [LARGE SCALE GENOMIC DNA]</scope>
    <source>
        <strain evidence="5 6">C41B8</strain>
    </source>
</reference>
<dbReference type="eggNOG" id="ENOG502Z92U">
    <property type="taxonomic scope" value="Bacteria"/>
</dbReference>
<keyword evidence="6" id="KW-1185">Reference proteome</keyword>
<dbReference type="EMBL" id="APNK01000027">
    <property type="protein sequence ID" value="KEZ76529.1"/>
    <property type="molecule type" value="Genomic_DNA"/>
</dbReference>
<proteinExistence type="predicted"/>
<dbReference type="PATRIC" id="fig|1304275.5.peg.2948"/>
<dbReference type="InterPro" id="IPR057162">
    <property type="entry name" value="DUF7840"/>
</dbReference>
<comment type="caution">
    <text evidence="5">The sequence shown here is derived from an EMBL/GenBank/DDBJ whole genome shotgun (WGS) entry which is preliminary data.</text>
</comment>
<dbReference type="Proteomes" id="UP000028302">
    <property type="component" value="Unassembled WGS sequence"/>
</dbReference>
<dbReference type="STRING" id="1304275.C41B8_14420"/>
<gene>
    <name evidence="5" type="ORF">C41B8_14420</name>
</gene>
<name>A0A084IIJ5_SALHC</name>
<organism evidence="5 6">
    <name type="scientific">Salinisphaera hydrothermalis (strain C41B8)</name>
    <dbReference type="NCBI Taxonomy" id="1304275"/>
    <lineage>
        <taxon>Bacteria</taxon>
        <taxon>Pseudomonadati</taxon>
        <taxon>Pseudomonadota</taxon>
        <taxon>Gammaproteobacteria</taxon>
        <taxon>Salinisphaerales</taxon>
        <taxon>Salinisphaeraceae</taxon>
        <taxon>Salinisphaera</taxon>
    </lineage>
</organism>
<dbReference type="Pfam" id="PF25222">
    <property type="entry name" value="DUF7840"/>
    <property type="match status" value="1"/>
</dbReference>
<dbReference type="Pfam" id="PF25224">
    <property type="entry name" value="DUF7842"/>
    <property type="match status" value="1"/>
</dbReference>
<feature type="domain" description="DUF7840" evidence="2">
    <location>
        <begin position="432"/>
        <end position="658"/>
    </location>
</feature>
<sequence>MSKSEYAIRHGRYRPKRLAMILTLLIPLVAGTAFASTPSSRLQRLEARAARAHLAATDEWHALLHYEPNWMHGGVHSEVASLWFFLAKDGQTDPAAELDATLAGLFSKQPIGPRKLPAYCLFVARRKFLVRKLDIDTSTLPVHDCPGYRHWRAVIAPDAASLVFPTAFPNSPSSMFGHTLLRIDSARRRHGTELLSYAVNFAAAAPQGNRGLGFVWKGLTGGYPGVFGLFPYYKKVKQYAWIENRDVWSYPLNLTQAQLSRLVDHVWEMDSVHFVYYFLNKNCSYQLLSLLDVARPHLHLTRQYNWYAIPSDTIRSLADVPGLMGPAEYRPSMETTLRWETRQLSPAEQTLARKVSRHELAPDAPALNALPAKRRAAVLEVAYDALNYQLSSKEVKAAVPGQAGRDYANHILAVRASIPRRSPFGRVPTPKTSPEDGHRSLRVNVSGVYVDDNFSLGFRIRPAYHDLLDNPGGYTRGAAIDFADIGLRLDPSDGRLRLDNVHLLSITSLSPRNAWFKPVSFTADTGIRRRPSAHVFTNAPNDLGYYLQGGPGLAWGGRDLMVYTFGLGSFDANPGLQPAWALGAGGSAGVLAYPVPGVQLKAEAGWLQYAAGADGHYGWAKFGAQVPLVDNFAFRSTVGYENTRVDDGLRVDFGIQAYF</sequence>
<feature type="domain" description="DUF7842" evidence="3">
    <location>
        <begin position="328"/>
        <end position="399"/>
    </location>
</feature>
<dbReference type="Pfam" id="PF13387">
    <property type="entry name" value="Lnb_N"/>
    <property type="match status" value="1"/>
</dbReference>
<evidence type="ECO:0000259" key="4">
    <source>
        <dbReference type="Pfam" id="PF25225"/>
    </source>
</evidence>
<dbReference type="InterPro" id="IPR057164">
    <property type="entry name" value="DUF7842"/>
</dbReference>
<accession>A0A084IIJ5</accession>
<dbReference type="Pfam" id="PF25225">
    <property type="entry name" value="DUF7843"/>
    <property type="match status" value="1"/>
</dbReference>
<feature type="domain" description="Lnb N-terminal periplasmic" evidence="1">
    <location>
        <begin position="149"/>
        <end position="318"/>
    </location>
</feature>
<protein>
    <submittedName>
        <fullName evidence="5">Uncharacterized protein</fullName>
    </submittedName>
</protein>
<dbReference type="RefSeq" id="WP_051883577.1">
    <property type="nucleotide sequence ID" value="NZ_APNK01000027.1"/>
</dbReference>
<evidence type="ECO:0000259" key="2">
    <source>
        <dbReference type="Pfam" id="PF25222"/>
    </source>
</evidence>
<evidence type="ECO:0000313" key="5">
    <source>
        <dbReference type="EMBL" id="KEZ76529.1"/>
    </source>
</evidence>
<dbReference type="OrthoDB" id="9759948at2"/>